<evidence type="ECO:0000313" key="2">
    <source>
        <dbReference type="EMBL" id="KAH0748853.1"/>
    </source>
</evidence>
<reference evidence="2 3" key="1">
    <citation type="journal article" date="2021" name="bioRxiv">
        <title>Chromosome-scale and haplotype-resolved genome assembly of a tetraploid potato cultivar.</title>
        <authorList>
            <person name="Sun H."/>
            <person name="Jiao W.-B."/>
            <person name="Krause K."/>
            <person name="Campoy J.A."/>
            <person name="Goel M."/>
            <person name="Folz-Donahue K."/>
            <person name="Kukat C."/>
            <person name="Huettel B."/>
            <person name="Schneeberger K."/>
        </authorList>
    </citation>
    <scope>NUCLEOTIDE SEQUENCE [LARGE SCALE GENOMIC DNA]</scope>
    <source>
        <strain evidence="2">SolTubOtavaFocal</strain>
        <tissue evidence="2">Leaves</tissue>
    </source>
</reference>
<proteinExistence type="inferred from homology"/>
<comment type="caution">
    <text evidence="2">The sequence shown here is derived from an EMBL/GenBank/DDBJ whole genome shotgun (WGS) entry which is preliminary data.</text>
</comment>
<gene>
    <name evidence="2" type="ORF">KY290_028085</name>
</gene>
<organism evidence="2 3">
    <name type="scientific">Solanum tuberosum</name>
    <name type="common">Potato</name>
    <dbReference type="NCBI Taxonomy" id="4113"/>
    <lineage>
        <taxon>Eukaryota</taxon>
        <taxon>Viridiplantae</taxon>
        <taxon>Streptophyta</taxon>
        <taxon>Embryophyta</taxon>
        <taxon>Tracheophyta</taxon>
        <taxon>Spermatophyta</taxon>
        <taxon>Magnoliopsida</taxon>
        <taxon>eudicotyledons</taxon>
        <taxon>Gunneridae</taxon>
        <taxon>Pentapetalae</taxon>
        <taxon>asterids</taxon>
        <taxon>lamiids</taxon>
        <taxon>Solanales</taxon>
        <taxon>Solanaceae</taxon>
        <taxon>Solanoideae</taxon>
        <taxon>Solaneae</taxon>
        <taxon>Solanum</taxon>
    </lineage>
</organism>
<comment type="similarity">
    <text evidence="1">Belongs to the FAM136 family.</text>
</comment>
<sequence length="130" mass="14819">MDAIAAAEERIVSERLRQKLNEVNTAAQTQFAGIQDHVAFTLQQAYYRCAYECFDRRRNQEEIGRCVEHCSVPVHNAQNLFQNEMAKFQMVVRDKVGIAYDEVPAPPTLRLGIQVTIGVKWGRVIVRLLG</sequence>
<evidence type="ECO:0000256" key="1">
    <source>
        <dbReference type="ARBA" id="ARBA00009952"/>
    </source>
</evidence>
<accession>A0ABQ7UIR7</accession>
<evidence type="ECO:0000313" key="3">
    <source>
        <dbReference type="Proteomes" id="UP000826656"/>
    </source>
</evidence>
<dbReference type="InterPro" id="IPR008560">
    <property type="entry name" value="DUF842_euk"/>
</dbReference>
<dbReference type="Pfam" id="PF05811">
    <property type="entry name" value="DUF842"/>
    <property type="match status" value="1"/>
</dbReference>
<protein>
    <recommendedName>
        <fullName evidence="4">Protein FAM136A</fullName>
    </recommendedName>
</protein>
<dbReference type="Proteomes" id="UP000826656">
    <property type="component" value="Unassembled WGS sequence"/>
</dbReference>
<keyword evidence="3" id="KW-1185">Reference proteome</keyword>
<name>A0ABQ7UIR7_SOLTU</name>
<dbReference type="PANTHER" id="PTHR21096:SF0">
    <property type="entry name" value="PROTEIN FAM136A"/>
    <property type="match status" value="1"/>
</dbReference>
<dbReference type="PANTHER" id="PTHR21096">
    <property type="entry name" value="PROTEIN FAM136A"/>
    <property type="match status" value="1"/>
</dbReference>
<evidence type="ECO:0008006" key="4">
    <source>
        <dbReference type="Google" id="ProtNLM"/>
    </source>
</evidence>
<dbReference type="EMBL" id="JAIVGD010000019">
    <property type="protein sequence ID" value="KAH0748853.1"/>
    <property type="molecule type" value="Genomic_DNA"/>
</dbReference>